<organism evidence="2 3">
    <name type="scientific">Trichocladium antarcticum</name>
    <dbReference type="NCBI Taxonomy" id="1450529"/>
    <lineage>
        <taxon>Eukaryota</taxon>
        <taxon>Fungi</taxon>
        <taxon>Dikarya</taxon>
        <taxon>Ascomycota</taxon>
        <taxon>Pezizomycotina</taxon>
        <taxon>Sordariomycetes</taxon>
        <taxon>Sordariomycetidae</taxon>
        <taxon>Sordariales</taxon>
        <taxon>Chaetomiaceae</taxon>
        <taxon>Trichocladium</taxon>
    </lineage>
</organism>
<reference evidence="2" key="2">
    <citation type="submission" date="2023-05" db="EMBL/GenBank/DDBJ databases">
        <authorList>
            <consortium name="Lawrence Berkeley National Laboratory"/>
            <person name="Steindorff A."/>
            <person name="Hensen N."/>
            <person name="Bonometti L."/>
            <person name="Westerberg I."/>
            <person name="Brannstrom I.O."/>
            <person name="Guillou S."/>
            <person name="Cros-Aarteil S."/>
            <person name="Calhoun S."/>
            <person name="Haridas S."/>
            <person name="Kuo A."/>
            <person name="Mondo S."/>
            <person name="Pangilinan J."/>
            <person name="Riley R."/>
            <person name="Labutti K."/>
            <person name="Andreopoulos B."/>
            <person name="Lipzen A."/>
            <person name="Chen C."/>
            <person name="Yanf M."/>
            <person name="Daum C."/>
            <person name="Ng V."/>
            <person name="Clum A."/>
            <person name="Ohm R."/>
            <person name="Martin F."/>
            <person name="Silar P."/>
            <person name="Natvig D."/>
            <person name="Lalanne C."/>
            <person name="Gautier V."/>
            <person name="Ament-Velasquez S.L."/>
            <person name="Kruys A."/>
            <person name="Hutchinson M.I."/>
            <person name="Powell A.J."/>
            <person name="Barry K."/>
            <person name="Miller A.N."/>
            <person name="Grigoriev I.V."/>
            <person name="Debuchy R."/>
            <person name="Gladieux P."/>
            <person name="Thoren M.H."/>
            <person name="Johannesson H."/>
        </authorList>
    </citation>
    <scope>NUCLEOTIDE SEQUENCE</scope>
    <source>
        <strain evidence="2">CBS 123565</strain>
    </source>
</reference>
<dbReference type="AlphaFoldDB" id="A0AAN6UH36"/>
<proteinExistence type="predicted"/>
<evidence type="ECO:0000313" key="3">
    <source>
        <dbReference type="Proteomes" id="UP001304895"/>
    </source>
</evidence>
<protein>
    <submittedName>
        <fullName evidence="2">Uncharacterized protein</fullName>
    </submittedName>
</protein>
<name>A0AAN6UH36_9PEZI</name>
<evidence type="ECO:0000256" key="1">
    <source>
        <dbReference type="SAM" id="MobiDB-lite"/>
    </source>
</evidence>
<feature type="compositionally biased region" description="Pro residues" evidence="1">
    <location>
        <begin position="235"/>
        <end position="244"/>
    </location>
</feature>
<reference evidence="2" key="1">
    <citation type="journal article" date="2023" name="Mol. Phylogenet. Evol.">
        <title>Genome-scale phylogeny and comparative genomics of the fungal order Sordariales.</title>
        <authorList>
            <person name="Hensen N."/>
            <person name="Bonometti L."/>
            <person name="Westerberg I."/>
            <person name="Brannstrom I.O."/>
            <person name="Guillou S."/>
            <person name="Cros-Aarteil S."/>
            <person name="Calhoun S."/>
            <person name="Haridas S."/>
            <person name="Kuo A."/>
            <person name="Mondo S."/>
            <person name="Pangilinan J."/>
            <person name="Riley R."/>
            <person name="LaButti K."/>
            <person name="Andreopoulos B."/>
            <person name="Lipzen A."/>
            <person name="Chen C."/>
            <person name="Yan M."/>
            <person name="Daum C."/>
            <person name="Ng V."/>
            <person name="Clum A."/>
            <person name="Steindorff A."/>
            <person name="Ohm R.A."/>
            <person name="Martin F."/>
            <person name="Silar P."/>
            <person name="Natvig D.O."/>
            <person name="Lalanne C."/>
            <person name="Gautier V."/>
            <person name="Ament-Velasquez S.L."/>
            <person name="Kruys A."/>
            <person name="Hutchinson M.I."/>
            <person name="Powell A.J."/>
            <person name="Barry K."/>
            <person name="Miller A.N."/>
            <person name="Grigoriev I.V."/>
            <person name="Debuchy R."/>
            <person name="Gladieux P."/>
            <person name="Hiltunen Thoren M."/>
            <person name="Johannesson H."/>
        </authorList>
    </citation>
    <scope>NUCLEOTIDE SEQUENCE</scope>
    <source>
        <strain evidence="2">CBS 123565</strain>
    </source>
</reference>
<evidence type="ECO:0000313" key="2">
    <source>
        <dbReference type="EMBL" id="KAK4132795.1"/>
    </source>
</evidence>
<keyword evidence="3" id="KW-1185">Reference proteome</keyword>
<gene>
    <name evidence="2" type="ORF">BT67DRAFT_435335</name>
</gene>
<accession>A0AAN6UH36</accession>
<sequence length="302" mass="32932">MCLTITEVCPACEAPTGAFTLVKPCDDDSMRTGSAAMRAEDPSNPAVPCPNSQYNREDDQVIRCYVPLYPPYHWVCPNPNCRPMEQHTEYSTSTSSKAFLDAAPQWFAAWPFVNNPWSPADRESFCNHVLGAQLQRLRDRFVVEVCDGDDTGIAHAMLGIPDSRPQPSQLERNLEGGGLNPVGHPIHSPGFQSDTHHPHFAPGAEAGPSTASQNPQAAPALDPIANPSTAVQHMPPQPPLPPPAQTRTGGTRRWTSAELDQLVAIRGTGKTFRNMAASNDIPGRSWSAMESKYSEIMKLRGR</sequence>
<comment type="caution">
    <text evidence="2">The sequence shown here is derived from an EMBL/GenBank/DDBJ whole genome shotgun (WGS) entry which is preliminary data.</text>
</comment>
<feature type="region of interest" description="Disordered" evidence="1">
    <location>
        <begin position="158"/>
        <end position="251"/>
    </location>
</feature>
<dbReference type="Proteomes" id="UP001304895">
    <property type="component" value="Unassembled WGS sequence"/>
</dbReference>
<feature type="region of interest" description="Disordered" evidence="1">
    <location>
        <begin position="33"/>
        <end position="52"/>
    </location>
</feature>
<dbReference type="EMBL" id="MU853415">
    <property type="protein sequence ID" value="KAK4132795.1"/>
    <property type="molecule type" value="Genomic_DNA"/>
</dbReference>